<dbReference type="PANTHER" id="PTHR10933:SF9">
    <property type="entry name" value="IMMUNOGLOBULIN-BINDING PROTEIN 1"/>
    <property type="match status" value="1"/>
</dbReference>
<dbReference type="RefSeq" id="XP_020049551.1">
    <property type="nucleotide sequence ID" value="XM_020194240.1"/>
</dbReference>
<dbReference type="OrthoDB" id="10261753at2759"/>
<proteinExistence type="predicted"/>
<dbReference type="GO" id="GO:0000159">
    <property type="term" value="C:protein phosphatase type 2A complex"/>
    <property type="evidence" value="ECO:0007669"/>
    <property type="project" value="EnsemblFungi"/>
</dbReference>
<evidence type="ECO:0000313" key="2">
    <source>
        <dbReference type="EMBL" id="ODV63244.1"/>
    </source>
</evidence>
<evidence type="ECO:0000313" key="3">
    <source>
        <dbReference type="Proteomes" id="UP000095038"/>
    </source>
</evidence>
<dbReference type="Pfam" id="PF04177">
    <property type="entry name" value="TAP42"/>
    <property type="match status" value="1"/>
</dbReference>
<dbReference type="EMBL" id="KV454475">
    <property type="protein sequence ID" value="ODV63244.1"/>
    <property type="molecule type" value="Genomic_DNA"/>
</dbReference>
<protein>
    <submittedName>
        <fullName evidence="2">TAP42-like protein</fullName>
    </submittedName>
</protein>
<dbReference type="STRING" id="1344418.A0A1D2VNT0"/>
<dbReference type="GO" id="GO:0051721">
    <property type="term" value="F:protein phosphatase 2A binding"/>
    <property type="evidence" value="ECO:0007669"/>
    <property type="project" value="TreeGrafter"/>
</dbReference>
<dbReference type="GO" id="GO:1903432">
    <property type="term" value="P:regulation of TORC1 signaling"/>
    <property type="evidence" value="ECO:0007669"/>
    <property type="project" value="EnsemblFungi"/>
</dbReference>
<dbReference type="Gene3D" id="1.25.40.540">
    <property type="entry name" value="TAP42-like family"/>
    <property type="match status" value="1"/>
</dbReference>
<dbReference type="Proteomes" id="UP000095038">
    <property type="component" value="Unassembled WGS sequence"/>
</dbReference>
<name>A0A1D2VNT0_9ASCO</name>
<sequence>MFTIRFELSLRQDSLEYQSKANKIFQKLLNLKKIISSLALFSVNESLEELNTNYIKFLSVDYYLALLASKKFDKDNPQAFTLKVNSLKLSKYLYLQFLKTLDNYSILNKDLLQKLKAFQSTENDESSDDNNDSEFKNTIFTNTNPMSRREEKIKFFKYENSINDQLKYYENKYKNLNENDIDEEILRELHLTRINLLVVKAFKDLENIQMELQLLSNRSIPAPKIQSVGKENTNQTKDQKYASKDNKSNILSEENNYGYTENLETLNKSILSKEGKVLRPFTLYSKKDQLRKKVFGTGQELPTMSIEEYLDEEMKRGGIVKQSITGNESDSESDDEEKDNYDEVGVYKKREWDDFTDTHKKGSGNTMNMG</sequence>
<dbReference type="GeneID" id="30967876"/>
<feature type="compositionally biased region" description="Acidic residues" evidence="1">
    <location>
        <begin position="329"/>
        <end position="342"/>
    </location>
</feature>
<gene>
    <name evidence="2" type="ORF">ASCRUDRAFT_78401</name>
</gene>
<evidence type="ECO:0000256" key="1">
    <source>
        <dbReference type="SAM" id="MobiDB-lite"/>
    </source>
</evidence>
<feature type="region of interest" description="Disordered" evidence="1">
    <location>
        <begin position="225"/>
        <end position="245"/>
    </location>
</feature>
<reference evidence="3" key="1">
    <citation type="submission" date="2016-05" db="EMBL/GenBank/DDBJ databases">
        <title>Comparative genomics of biotechnologically important yeasts.</title>
        <authorList>
            <consortium name="DOE Joint Genome Institute"/>
            <person name="Riley R."/>
            <person name="Haridas S."/>
            <person name="Wolfe K.H."/>
            <person name="Lopes M.R."/>
            <person name="Hittinger C.T."/>
            <person name="Goker M."/>
            <person name="Salamov A."/>
            <person name="Wisecaver J."/>
            <person name="Long T.M."/>
            <person name="Aerts A.L."/>
            <person name="Barry K."/>
            <person name="Choi C."/>
            <person name="Clum A."/>
            <person name="Coughlan A.Y."/>
            <person name="Deshpande S."/>
            <person name="Douglass A.P."/>
            <person name="Hanson S.J."/>
            <person name="Klenk H.-P."/>
            <person name="Labutti K."/>
            <person name="Lapidus A."/>
            <person name="Lindquist E."/>
            <person name="Lipzen A."/>
            <person name="Meier-Kolthoff J.P."/>
            <person name="Ohm R.A."/>
            <person name="Otillar R.P."/>
            <person name="Pangilinan J."/>
            <person name="Peng Y."/>
            <person name="Rokas A."/>
            <person name="Rosa C.A."/>
            <person name="Scheuner C."/>
            <person name="Sibirny A.A."/>
            <person name="Slot J.C."/>
            <person name="Stielow J.B."/>
            <person name="Sun H."/>
            <person name="Kurtzman C.P."/>
            <person name="Blackwell M."/>
            <person name="Grigoriev I.V."/>
            <person name="Jeffries T.W."/>
        </authorList>
    </citation>
    <scope>NUCLEOTIDE SEQUENCE [LARGE SCALE GENOMIC DNA]</scope>
    <source>
        <strain evidence="3">DSM 1968</strain>
    </source>
</reference>
<dbReference type="GO" id="GO:0035303">
    <property type="term" value="P:regulation of dephosphorylation"/>
    <property type="evidence" value="ECO:0007669"/>
    <property type="project" value="TreeGrafter"/>
</dbReference>
<dbReference type="GO" id="GO:0045943">
    <property type="term" value="P:positive regulation of transcription by RNA polymerase I"/>
    <property type="evidence" value="ECO:0007669"/>
    <property type="project" value="EnsemblFungi"/>
</dbReference>
<dbReference type="InterPro" id="IPR038511">
    <property type="entry name" value="TAP42/TAP46-like_sf"/>
</dbReference>
<organism evidence="2 3">
    <name type="scientific">Ascoidea rubescens DSM 1968</name>
    <dbReference type="NCBI Taxonomy" id="1344418"/>
    <lineage>
        <taxon>Eukaryota</taxon>
        <taxon>Fungi</taxon>
        <taxon>Dikarya</taxon>
        <taxon>Ascomycota</taxon>
        <taxon>Saccharomycotina</taxon>
        <taxon>Saccharomycetes</taxon>
        <taxon>Ascoideaceae</taxon>
        <taxon>Ascoidea</taxon>
    </lineage>
</organism>
<dbReference type="AlphaFoldDB" id="A0A1D2VNT0"/>
<dbReference type="InterPro" id="IPR007304">
    <property type="entry name" value="TAP46-like"/>
</dbReference>
<feature type="region of interest" description="Disordered" evidence="1">
    <location>
        <begin position="320"/>
        <end position="343"/>
    </location>
</feature>
<dbReference type="InParanoid" id="A0A1D2VNT0"/>
<keyword evidence="3" id="KW-1185">Reference proteome</keyword>
<dbReference type="PANTHER" id="PTHR10933">
    <property type="entry name" value="IMMUNOGLOBULIN-BINDING PROTEIN 1"/>
    <property type="match status" value="1"/>
</dbReference>
<dbReference type="FunCoup" id="A0A1D2VNT0">
    <property type="interactions" value="647"/>
</dbReference>
<accession>A0A1D2VNT0</accession>
<dbReference type="GO" id="GO:0005829">
    <property type="term" value="C:cytosol"/>
    <property type="evidence" value="ECO:0007669"/>
    <property type="project" value="EnsemblFungi"/>
</dbReference>